<reference evidence="5 6" key="1">
    <citation type="journal article" date="2017" name="BMC Genomics">
        <title>Comparative genomic and phylogenomic analyses of the Bifidobacteriaceae family.</title>
        <authorList>
            <person name="Lugli G.A."/>
            <person name="Milani C."/>
            <person name="Turroni F."/>
            <person name="Duranti S."/>
            <person name="Mancabelli L."/>
            <person name="Mangifesta M."/>
            <person name="Ferrario C."/>
            <person name="Modesto M."/>
            <person name="Mattarelli P."/>
            <person name="Jiri K."/>
            <person name="van Sinderen D."/>
            <person name="Ventura M."/>
        </authorList>
    </citation>
    <scope>NUCLEOTIDE SEQUENCE [LARGE SCALE GENOMIC DNA]</scope>
    <source>
        <strain evidence="5 6">LMG 21773</strain>
    </source>
</reference>
<dbReference type="InterPro" id="IPR002935">
    <property type="entry name" value="SAM_O-MeTrfase"/>
</dbReference>
<keyword evidence="3" id="KW-0949">S-adenosyl-L-methionine</keyword>
<gene>
    <name evidence="5" type="ORF">AEAE_0365</name>
</gene>
<dbReference type="InterPro" id="IPR029063">
    <property type="entry name" value="SAM-dependent_MTases_sf"/>
</dbReference>
<evidence type="ECO:0000256" key="1">
    <source>
        <dbReference type="ARBA" id="ARBA00022603"/>
    </source>
</evidence>
<keyword evidence="2 5" id="KW-0808">Transferase</keyword>
<feature type="region of interest" description="Disordered" evidence="4">
    <location>
        <begin position="286"/>
        <end position="368"/>
    </location>
</feature>
<keyword evidence="1 5" id="KW-0489">Methyltransferase</keyword>
<feature type="compositionally biased region" description="Basic and acidic residues" evidence="4">
    <location>
        <begin position="330"/>
        <end position="348"/>
    </location>
</feature>
<dbReference type="Proteomes" id="UP000228976">
    <property type="component" value="Unassembled WGS sequence"/>
</dbReference>
<sequence>MNSDEYESISRSWEFIERQVESHQSRELSRMRRLAKRAGVSLSSTSQTRFITFLAQLLYARHVVLIGDGLAMEAVSLLPVLPAQGSLVVVDQDLHGISFIRDYFAHQSSQVKAKAFSATVSTYLSHLNTASYDMIVVSGSAMNYRAARLHARELLSAHGVLVYTNVLGTAHQPRFGVTNPADRSAKTVELRKVLSSADSDANLDSSLLSIGTGLLICSNRSVPKPAELKETLDHEHAVVTPVQAQAQHQASQAVIEKARALHHLDEILFAQQEGSAIVAQPSEETQILSPASEDSRLASRHSHTASAQEAATARYEAVPADADTSGEFEEASRSSEDGAEHTSAEHSSTEYTSEAQEPDEQTRSIDSLTFVTTQELLKQKRRAQHPSDAALS</sequence>
<accession>A0A261F9N7</accession>
<evidence type="ECO:0000256" key="4">
    <source>
        <dbReference type="SAM" id="MobiDB-lite"/>
    </source>
</evidence>
<dbReference type="EMBL" id="MWWU01000002">
    <property type="protein sequence ID" value="OZG55877.1"/>
    <property type="molecule type" value="Genomic_DNA"/>
</dbReference>
<dbReference type="GO" id="GO:0032259">
    <property type="term" value="P:methylation"/>
    <property type="evidence" value="ECO:0007669"/>
    <property type="project" value="UniProtKB-KW"/>
</dbReference>
<keyword evidence="6" id="KW-1185">Reference proteome</keyword>
<evidence type="ECO:0000313" key="5">
    <source>
        <dbReference type="EMBL" id="OZG55877.1"/>
    </source>
</evidence>
<organism evidence="5 6">
    <name type="scientific">Aeriscardovia aeriphila</name>
    <dbReference type="NCBI Taxonomy" id="218139"/>
    <lineage>
        <taxon>Bacteria</taxon>
        <taxon>Bacillati</taxon>
        <taxon>Actinomycetota</taxon>
        <taxon>Actinomycetes</taxon>
        <taxon>Bifidobacteriales</taxon>
        <taxon>Bifidobacteriaceae</taxon>
        <taxon>Aeriscardovia</taxon>
    </lineage>
</organism>
<dbReference type="GO" id="GO:0008171">
    <property type="term" value="F:O-methyltransferase activity"/>
    <property type="evidence" value="ECO:0007669"/>
    <property type="project" value="InterPro"/>
</dbReference>
<dbReference type="RefSeq" id="WP_148139940.1">
    <property type="nucleotide sequence ID" value="NZ_JACBYZ010000001.1"/>
</dbReference>
<dbReference type="OrthoDB" id="4774874at2"/>
<dbReference type="Gene3D" id="3.40.50.150">
    <property type="entry name" value="Vaccinia Virus protein VP39"/>
    <property type="match status" value="1"/>
</dbReference>
<name>A0A261F9N7_9BIFI</name>
<dbReference type="AlphaFoldDB" id="A0A261F9N7"/>
<protein>
    <submittedName>
        <fullName evidence="5">Methyltransferase</fullName>
    </submittedName>
</protein>
<evidence type="ECO:0000256" key="3">
    <source>
        <dbReference type="ARBA" id="ARBA00022691"/>
    </source>
</evidence>
<evidence type="ECO:0000313" key="6">
    <source>
        <dbReference type="Proteomes" id="UP000228976"/>
    </source>
</evidence>
<comment type="caution">
    <text evidence="5">The sequence shown here is derived from an EMBL/GenBank/DDBJ whole genome shotgun (WGS) entry which is preliminary data.</text>
</comment>
<dbReference type="Pfam" id="PF01596">
    <property type="entry name" value="Methyltransf_3"/>
    <property type="match status" value="1"/>
</dbReference>
<proteinExistence type="predicted"/>
<dbReference type="SUPFAM" id="SSF53335">
    <property type="entry name" value="S-adenosyl-L-methionine-dependent methyltransferases"/>
    <property type="match status" value="1"/>
</dbReference>
<evidence type="ECO:0000256" key="2">
    <source>
        <dbReference type="ARBA" id="ARBA00022679"/>
    </source>
</evidence>